<name>A0AAD5HCP6_UMBRA</name>
<dbReference type="Proteomes" id="UP001206595">
    <property type="component" value="Unassembled WGS sequence"/>
</dbReference>
<reference evidence="2" key="1">
    <citation type="submission" date="2021-06" db="EMBL/GenBank/DDBJ databases">
        <authorList>
            <consortium name="DOE Joint Genome Institute"/>
            <person name="Mondo S.J."/>
            <person name="Amses K.R."/>
            <person name="Simmons D.R."/>
            <person name="Longcore J.E."/>
            <person name="Seto K."/>
            <person name="Alves G.H."/>
            <person name="Bonds A.E."/>
            <person name="Quandt C.A."/>
            <person name="Davis W.J."/>
            <person name="Chang Y."/>
            <person name="Letcher P.M."/>
            <person name="Powell M.J."/>
            <person name="Kuo A."/>
            <person name="Labutti K."/>
            <person name="Pangilinan J."/>
            <person name="Andreopoulos W."/>
            <person name="Tritt A."/>
            <person name="Riley R."/>
            <person name="Hundley H."/>
            <person name="Johnson J."/>
            <person name="Lipzen A."/>
            <person name="Barry K."/>
            <person name="Berbee M.L."/>
            <person name="Buchler N.E."/>
            <person name="Grigoriev I.V."/>
            <person name="Spatafora J.W."/>
            <person name="Stajich J.E."/>
            <person name="James T.Y."/>
        </authorList>
    </citation>
    <scope>NUCLEOTIDE SEQUENCE</scope>
    <source>
        <strain evidence="2">AG</strain>
    </source>
</reference>
<reference evidence="2" key="2">
    <citation type="journal article" date="2022" name="Proc. Natl. Acad. Sci. U.S.A.">
        <title>Diploid-dominant life cycles characterize the early evolution of Fungi.</title>
        <authorList>
            <person name="Amses K.R."/>
            <person name="Simmons D.R."/>
            <person name="Longcore J.E."/>
            <person name="Mondo S.J."/>
            <person name="Seto K."/>
            <person name="Jeronimo G.H."/>
            <person name="Bonds A.E."/>
            <person name="Quandt C.A."/>
            <person name="Davis W.J."/>
            <person name="Chang Y."/>
            <person name="Federici B.A."/>
            <person name="Kuo A."/>
            <person name="LaButti K."/>
            <person name="Pangilinan J."/>
            <person name="Andreopoulos W."/>
            <person name="Tritt A."/>
            <person name="Riley R."/>
            <person name="Hundley H."/>
            <person name="Johnson J."/>
            <person name="Lipzen A."/>
            <person name="Barry K."/>
            <person name="Lang B.F."/>
            <person name="Cuomo C.A."/>
            <person name="Buchler N.E."/>
            <person name="Grigoriev I.V."/>
            <person name="Spatafora J.W."/>
            <person name="Stajich J.E."/>
            <person name="James T.Y."/>
        </authorList>
    </citation>
    <scope>NUCLEOTIDE SEQUENCE</scope>
    <source>
        <strain evidence="2">AG</strain>
    </source>
</reference>
<keyword evidence="1" id="KW-1133">Transmembrane helix</keyword>
<keyword evidence="1" id="KW-0812">Transmembrane</keyword>
<proteinExistence type="predicted"/>
<dbReference type="EMBL" id="MU620920">
    <property type="protein sequence ID" value="KAI8579450.1"/>
    <property type="molecule type" value="Genomic_DNA"/>
</dbReference>
<dbReference type="RefSeq" id="XP_051444454.1">
    <property type="nucleotide sequence ID" value="XM_051584602.1"/>
</dbReference>
<dbReference type="GeneID" id="75909952"/>
<accession>A0AAD5HCP6</accession>
<feature type="transmembrane region" description="Helical" evidence="1">
    <location>
        <begin position="97"/>
        <end position="117"/>
    </location>
</feature>
<evidence type="ECO:0000313" key="2">
    <source>
        <dbReference type="EMBL" id="KAI8579450.1"/>
    </source>
</evidence>
<protein>
    <submittedName>
        <fullName evidence="2">Uncharacterized protein</fullName>
    </submittedName>
</protein>
<feature type="transmembrane region" description="Helical" evidence="1">
    <location>
        <begin position="12"/>
        <end position="33"/>
    </location>
</feature>
<keyword evidence="3" id="KW-1185">Reference proteome</keyword>
<dbReference type="AlphaFoldDB" id="A0AAD5HCP6"/>
<evidence type="ECO:0000256" key="1">
    <source>
        <dbReference type="SAM" id="Phobius"/>
    </source>
</evidence>
<sequence length="260" mass="29553">MNCSADVPSISGGILVSVPASVLLMQYISYGLYQAALGWIQIMCNQRRNHLQYYTFQTSYPAYALSEFKRLFHELDQNDTWYINLGRAIAWITHNSYLATSVFFTIIVVSTSTSASVKSVVLTNTADNTNTTMVEIMWHLDSSECITYAPSLLHQATSGIFLNGYMLLAFTTYASIMILYTFICNYMYHYPIWLPLPLYDILFDSPTSKTEDGQIFFSPPGTLRLEEHDGEPYIMIGDKLLITLSKDLDWEKVNAILDSR</sequence>
<organism evidence="2 3">
    <name type="scientific">Umbelopsis ramanniana AG</name>
    <dbReference type="NCBI Taxonomy" id="1314678"/>
    <lineage>
        <taxon>Eukaryota</taxon>
        <taxon>Fungi</taxon>
        <taxon>Fungi incertae sedis</taxon>
        <taxon>Mucoromycota</taxon>
        <taxon>Mucoromycotina</taxon>
        <taxon>Umbelopsidomycetes</taxon>
        <taxon>Umbelopsidales</taxon>
        <taxon>Umbelopsidaceae</taxon>
        <taxon>Umbelopsis</taxon>
    </lineage>
</organism>
<comment type="caution">
    <text evidence="2">The sequence shown here is derived from an EMBL/GenBank/DDBJ whole genome shotgun (WGS) entry which is preliminary data.</text>
</comment>
<feature type="transmembrane region" description="Helical" evidence="1">
    <location>
        <begin position="160"/>
        <end position="183"/>
    </location>
</feature>
<keyword evidence="1" id="KW-0472">Membrane</keyword>
<gene>
    <name evidence="2" type="ORF">K450DRAFT_199458</name>
</gene>
<evidence type="ECO:0000313" key="3">
    <source>
        <dbReference type="Proteomes" id="UP001206595"/>
    </source>
</evidence>